<dbReference type="InterPro" id="IPR001296">
    <property type="entry name" value="Glyco_trans_1"/>
</dbReference>
<name>A0A0P0YSL3_9ENTR</name>
<reference evidence="3" key="2">
    <citation type="journal article" date="2015" name="Sci. Rep.">
        <title>Genetic analysis of capsular polysaccharide synthesis gene clusters in 79 capsular types of Klebsiella spp.</title>
        <authorList>
            <person name="Pan Y.J."/>
            <person name="Lin T.L."/>
            <person name="Chen C.T."/>
            <person name="Chen Y.Y."/>
            <person name="Hsieh P.F."/>
            <person name="Hsu C.R."/>
            <person name="Wu M.C."/>
            <person name="Wang J.T."/>
        </authorList>
    </citation>
    <scope>NUCLEOTIDE SEQUENCE</scope>
    <source>
        <strain evidence="3">4715/50</strain>
    </source>
</reference>
<gene>
    <name evidence="3" type="primary">wcuF</name>
</gene>
<dbReference type="Pfam" id="PF13439">
    <property type="entry name" value="Glyco_transf_4"/>
    <property type="match status" value="1"/>
</dbReference>
<evidence type="ECO:0000259" key="1">
    <source>
        <dbReference type="Pfam" id="PF00534"/>
    </source>
</evidence>
<dbReference type="Pfam" id="PF00534">
    <property type="entry name" value="Glycos_transf_1"/>
    <property type="match status" value="1"/>
</dbReference>
<feature type="domain" description="Glycosyl transferase family 1" evidence="1">
    <location>
        <begin position="189"/>
        <end position="323"/>
    </location>
</feature>
<dbReference type="InterPro" id="IPR028098">
    <property type="entry name" value="Glyco_trans_4-like_N"/>
</dbReference>
<feature type="domain" description="Glycosyltransferase subfamily 4-like N-terminal" evidence="2">
    <location>
        <begin position="12"/>
        <end position="178"/>
    </location>
</feature>
<dbReference type="InterPro" id="IPR050194">
    <property type="entry name" value="Glycosyltransferase_grp1"/>
</dbReference>
<reference evidence="3" key="1">
    <citation type="submission" date="2014-04" db="EMBL/GenBank/DDBJ databases">
        <authorList>
            <person name="Harrison E."/>
        </authorList>
    </citation>
    <scope>NUCLEOTIDE SEQUENCE</scope>
    <source>
        <strain evidence="3">4715/50</strain>
    </source>
</reference>
<dbReference type="Gene3D" id="3.40.50.2000">
    <property type="entry name" value="Glycogen Phosphorylase B"/>
    <property type="match status" value="2"/>
</dbReference>
<proteinExistence type="predicted"/>
<dbReference type="EMBL" id="AB924588">
    <property type="protein sequence ID" value="BAT23952.1"/>
    <property type="molecule type" value="Genomic_DNA"/>
</dbReference>
<dbReference type="SUPFAM" id="SSF53756">
    <property type="entry name" value="UDP-Glycosyltransferase/glycogen phosphorylase"/>
    <property type="match status" value="1"/>
</dbReference>
<organism evidence="3">
    <name type="scientific">Klebsiella sp. 4715/50</name>
    <dbReference type="NCBI Taxonomy" id="1497824"/>
    <lineage>
        <taxon>Bacteria</taxon>
        <taxon>Pseudomonadati</taxon>
        <taxon>Pseudomonadota</taxon>
        <taxon>Gammaproteobacteria</taxon>
        <taxon>Enterobacterales</taxon>
        <taxon>Enterobacteriaceae</taxon>
        <taxon>Klebsiella/Raoultella group</taxon>
        <taxon>Klebsiella</taxon>
    </lineage>
</organism>
<accession>A0A0P0YSL3</accession>
<dbReference type="PANTHER" id="PTHR45947:SF3">
    <property type="entry name" value="SULFOQUINOVOSYL TRANSFERASE SQD2"/>
    <property type="match status" value="1"/>
</dbReference>
<dbReference type="PANTHER" id="PTHR45947">
    <property type="entry name" value="SULFOQUINOVOSYL TRANSFERASE SQD2"/>
    <property type="match status" value="1"/>
</dbReference>
<evidence type="ECO:0000313" key="3">
    <source>
        <dbReference type="EMBL" id="BAT23952.1"/>
    </source>
</evidence>
<dbReference type="GO" id="GO:0016757">
    <property type="term" value="F:glycosyltransferase activity"/>
    <property type="evidence" value="ECO:0007669"/>
    <property type="project" value="InterPro"/>
</dbReference>
<dbReference type="AlphaFoldDB" id="A0A0P0YSL3"/>
<protein>
    <submittedName>
        <fullName evidence="3">Glycosyl transferase</fullName>
    </submittedName>
</protein>
<sequence>MKVLHAAEVVKGGVSTVMRQLLEDQYSWDKIGKVVCVIPENQKEELSPYHTKSGMYFFKRKKRGILSFISFIKAFILCVLREKPDIVHLHSTFSGVLGRLCLFILRPIVKPVVIYCPHAFSFMMTNQKIKKKIYVAIEKILQKNTDAIICVSKYELEESIKYGFDKSKLILIYNGVPRKRFYDKKTTGNNINLLFIGRLDYQKGFDILISAMEKTINGNIKLTVVGDSDNSNVKKNSDSIKYVGWVAPENIEQYYREADLVVVPSRWEGFAMVPLEAMSYGLPVISSDATSLPEAIKHRVTGYLFKSESASNLTDVLDKLDLIEAKKLGENALIFFEEHFQSIHMLKEVKELYLIKFKIKDASDE</sequence>
<evidence type="ECO:0000259" key="2">
    <source>
        <dbReference type="Pfam" id="PF13439"/>
    </source>
</evidence>
<keyword evidence="3" id="KW-0808">Transferase</keyword>